<organism evidence="2 3">
    <name type="scientific">Segatella copri</name>
    <dbReference type="NCBI Taxonomy" id="165179"/>
    <lineage>
        <taxon>Bacteria</taxon>
        <taxon>Pseudomonadati</taxon>
        <taxon>Bacteroidota</taxon>
        <taxon>Bacteroidia</taxon>
        <taxon>Bacteroidales</taxon>
        <taxon>Prevotellaceae</taxon>
        <taxon>Segatella</taxon>
    </lineage>
</organism>
<accession>A0AA90UNR1</accession>
<feature type="domain" description="RiboL-PSP-HEPN" evidence="1">
    <location>
        <begin position="34"/>
        <end position="200"/>
    </location>
</feature>
<dbReference type="RefSeq" id="WP_153092487.1">
    <property type="nucleotide sequence ID" value="NZ_JBALJX010000084.1"/>
</dbReference>
<dbReference type="Proteomes" id="UP000423156">
    <property type="component" value="Unassembled WGS sequence"/>
</dbReference>
<name>A0AA90UNR1_9BACT</name>
<reference evidence="3" key="1">
    <citation type="submission" date="2019-09" db="EMBL/GenBank/DDBJ databases">
        <title>Distinct polysaccharide growth profiles of human intestinal Prevotella copri isolates.</title>
        <authorList>
            <person name="Fehlner-Peach H."/>
            <person name="Magnabosco C."/>
            <person name="Raghavan V."/>
            <person name="Scher J.U."/>
            <person name="Tett A."/>
            <person name="Cox L.M."/>
            <person name="Gottsegen C."/>
            <person name="Watters A."/>
            <person name="Wiltshire- Gordon J.D."/>
            <person name="Segata N."/>
            <person name="Bonneau R."/>
            <person name="Littman D.R."/>
        </authorList>
    </citation>
    <scope>NUCLEOTIDE SEQUENCE [LARGE SCALE GENOMIC DNA]</scope>
    <source>
        <strain evidence="3">BU41712</strain>
    </source>
</reference>
<protein>
    <recommendedName>
        <fullName evidence="1">RiboL-PSP-HEPN domain-containing protein</fullName>
    </recommendedName>
</protein>
<dbReference type="EMBL" id="VZBZ01000072">
    <property type="protein sequence ID" value="MQN77283.1"/>
    <property type="molecule type" value="Genomic_DNA"/>
</dbReference>
<evidence type="ECO:0000313" key="3">
    <source>
        <dbReference type="Proteomes" id="UP000423156"/>
    </source>
</evidence>
<dbReference type="Pfam" id="PF18735">
    <property type="entry name" value="HEPN_RiboL-PSP"/>
    <property type="match status" value="1"/>
</dbReference>
<sequence>MRNPKNTWNLNLQNVKKMHWLHEQLSKIVQAMDLSDILRAEYVLIVSAFDCYVHDVVLQGMTNMFSGSKPDCRAYNEFCLPMSAVKQLLNSTDPTIRESIYNASVKKLLSKDSYQSPKSVEYAMTLINLKKVWHKVGVKLGMPSQDVTLKLGLIIQRRNKIAHEADIHDLVSMDKTPIDRSDVDDTFAFLDQIVTAIEDIQTT</sequence>
<evidence type="ECO:0000313" key="2">
    <source>
        <dbReference type="EMBL" id="MQN77283.1"/>
    </source>
</evidence>
<evidence type="ECO:0000259" key="1">
    <source>
        <dbReference type="Pfam" id="PF18735"/>
    </source>
</evidence>
<dbReference type="AlphaFoldDB" id="A0AA90UNR1"/>
<dbReference type="InterPro" id="IPR041519">
    <property type="entry name" value="HEPN_RiboL-PSP"/>
</dbReference>
<gene>
    <name evidence="2" type="ORF">F7D71_05270</name>
</gene>
<comment type="caution">
    <text evidence="2">The sequence shown here is derived from an EMBL/GenBank/DDBJ whole genome shotgun (WGS) entry which is preliminary data.</text>
</comment>
<proteinExistence type="predicted"/>